<keyword evidence="8 9" id="KW-0472">Membrane</keyword>
<dbReference type="PANTHER" id="PTHR11453">
    <property type="entry name" value="ANION EXCHANGE PROTEIN"/>
    <property type="match status" value="1"/>
</dbReference>
<evidence type="ECO:0000256" key="5">
    <source>
        <dbReference type="ARBA" id="ARBA00022692"/>
    </source>
</evidence>
<feature type="compositionally biased region" description="Basic and acidic residues" evidence="10">
    <location>
        <begin position="967"/>
        <end position="978"/>
    </location>
</feature>
<keyword evidence="4" id="KW-1003">Cell membrane</keyword>
<dbReference type="GO" id="GO:0008509">
    <property type="term" value="F:monoatomic anion transmembrane transporter activity"/>
    <property type="evidence" value="ECO:0007669"/>
    <property type="project" value="InterPro"/>
</dbReference>
<sequence>MRLEENEGFLTHRETAISLGDDTNFGRSEGLRSRNSVIISQATNRSIFSSRISPASEKVGFILGEEEDNNEETNHPLLFTQLNELFIVDEDVEWRETARWMKFEEKVEDGGERWSKPHVTTLSLHSLFELRTCMEKGTILLDFETCSFKHIIETVTSLQIANNDLKAELKDKIMYVLLRRYLHQTTKSQRRTVADMGKNCCRGKKAPSKTSVIEFSDQPLKEQLKNKFKRKIAEWTEVSNILVGEVDFLDKPFIAFIRLKEAVILGALTEVVLPSRFLFILLGPKAKLKAYHEIGRAIATLLTDELFQCVARKAMNREELIAGIDEFLDELTVLPPGKWDPTVRIQPPKFLPSTQKRKSMLFRESKPHCNGNMQHHDERLAHGHPHVSDELKRTGRLFGGLVNDIRRKARWYWSDFYDALHIQCLSAILFIYLATVTNAITFGGMLGDATDNMQGVMESFLGTAIAGAVFCLFAGQPLTILSSTGPVFVFERLLFSFSKDNGFNYLEFRLWIGLWVAFFCIILVATEASYLVQYFTRFTEEGFCALISCIFIYDACKKMINLADYFPINWEYSRNNVTLYSCTCAAPNAGNHSLLNETIYEVYNSSMNSSVIMMDREFVNWSRLTQKECLKLGGHLEGNSCNYVPDVTFMSLILFFGTFACSTSLKYFKTSRYFPTSVRKLTSDFSIILAILIFCGIDAFCGLETPKLIVPSKFKPTNPSRGWVVFPFGENPWWMCVAAGIPAILVTILLFMDQQITAVILNRKEYKLQKGAGFHLDFFCVAVLLIITSVMGLPWYVSATVISLAHMESLKMETTTSAPGEQPKFLGIREQRVTGLFVFILTGVSVFLSPVLKYIPMPVLYGIFLYMGVAALGSIQIMERLQLFLIPAKHQPDYIYLRHVPLRRVHLFTLIQLLCFVVLWILKSTIAAIIFPVMLLALVGIRKTLEYIFSLHDLSWLDDILPEKERKEQEDQQKKQEVDTSDSEDSELMYQEKGPEINISVN</sequence>
<comment type="similarity">
    <text evidence="2 9">Belongs to the anion exchanger (TC 2.A.31) family.</text>
</comment>
<evidence type="ECO:0000256" key="9">
    <source>
        <dbReference type="RuleBase" id="RU362035"/>
    </source>
</evidence>
<dbReference type="InterPro" id="IPR003020">
    <property type="entry name" value="HCO3_transpt_euk"/>
</dbReference>
<dbReference type="GeneID" id="115476681"/>
<evidence type="ECO:0000256" key="4">
    <source>
        <dbReference type="ARBA" id="ARBA00022475"/>
    </source>
</evidence>
<name>A0A6P7YVP3_9AMPH</name>
<dbReference type="InterPro" id="IPR013769">
    <property type="entry name" value="Band3_cytoplasmic_dom"/>
</dbReference>
<organism evidence="13 14">
    <name type="scientific">Microcaecilia unicolor</name>
    <dbReference type="NCBI Taxonomy" id="1415580"/>
    <lineage>
        <taxon>Eukaryota</taxon>
        <taxon>Metazoa</taxon>
        <taxon>Chordata</taxon>
        <taxon>Craniata</taxon>
        <taxon>Vertebrata</taxon>
        <taxon>Euteleostomi</taxon>
        <taxon>Amphibia</taxon>
        <taxon>Gymnophiona</taxon>
        <taxon>Siphonopidae</taxon>
        <taxon>Microcaecilia</taxon>
    </lineage>
</organism>
<evidence type="ECO:0000259" key="11">
    <source>
        <dbReference type="Pfam" id="PF00955"/>
    </source>
</evidence>
<feature type="transmembrane region" description="Helical" evidence="9">
    <location>
        <begin position="833"/>
        <end position="852"/>
    </location>
</feature>
<dbReference type="PRINTS" id="PR01231">
    <property type="entry name" value="HCO3TRNSPORT"/>
</dbReference>
<evidence type="ECO:0000256" key="10">
    <source>
        <dbReference type="SAM" id="MobiDB-lite"/>
    </source>
</evidence>
<feature type="transmembrane region" description="Helical" evidence="9">
    <location>
        <begin position="510"/>
        <end position="532"/>
    </location>
</feature>
<feature type="transmembrane region" description="Helical" evidence="9">
    <location>
        <begin position="460"/>
        <end position="489"/>
    </location>
</feature>
<evidence type="ECO:0000256" key="2">
    <source>
        <dbReference type="ARBA" id="ARBA00010993"/>
    </source>
</evidence>
<protein>
    <recommendedName>
        <fullName evidence="9">Anion exchange protein</fullName>
    </recommendedName>
</protein>
<evidence type="ECO:0000259" key="12">
    <source>
        <dbReference type="Pfam" id="PF07565"/>
    </source>
</evidence>
<evidence type="ECO:0000313" key="14">
    <source>
        <dbReference type="RefSeq" id="XP_030069053.1"/>
    </source>
</evidence>
<feature type="region of interest" description="Disordered" evidence="10">
    <location>
        <begin position="967"/>
        <end position="1002"/>
    </location>
</feature>
<keyword evidence="3 9" id="KW-0813">Transport</keyword>
<dbReference type="FunFam" id="1.10.287.570:FF:000001">
    <property type="entry name" value="Anion exchange protein"/>
    <property type="match status" value="1"/>
</dbReference>
<feature type="transmembrane region" description="Helical" evidence="9">
    <location>
        <begin position="732"/>
        <end position="752"/>
    </location>
</feature>
<evidence type="ECO:0000256" key="3">
    <source>
        <dbReference type="ARBA" id="ARBA00022448"/>
    </source>
</evidence>
<evidence type="ECO:0000256" key="1">
    <source>
        <dbReference type="ARBA" id="ARBA00004554"/>
    </source>
</evidence>
<keyword evidence="5 9" id="KW-0812">Transmembrane</keyword>
<dbReference type="PANTHER" id="PTHR11453:SF52">
    <property type="entry name" value="ANION EXCHANGE PROTEIN 4"/>
    <property type="match status" value="1"/>
</dbReference>
<proteinExistence type="inferred from homology"/>
<feature type="transmembrane region" description="Helical" evidence="9">
    <location>
        <begin position="910"/>
        <end position="939"/>
    </location>
</feature>
<feature type="transmembrane region" description="Helical" evidence="9">
    <location>
        <begin position="416"/>
        <end position="440"/>
    </location>
</feature>
<gene>
    <name evidence="14 15" type="primary">LOC115476681</name>
</gene>
<evidence type="ECO:0000313" key="13">
    <source>
        <dbReference type="Proteomes" id="UP000515156"/>
    </source>
</evidence>
<keyword evidence="6 9" id="KW-1133">Transmembrane helix</keyword>
<dbReference type="GO" id="GO:0051453">
    <property type="term" value="P:regulation of intracellular pH"/>
    <property type="evidence" value="ECO:0007669"/>
    <property type="project" value="TreeGrafter"/>
</dbReference>
<dbReference type="GO" id="GO:0016323">
    <property type="term" value="C:basolateral plasma membrane"/>
    <property type="evidence" value="ECO:0007669"/>
    <property type="project" value="UniProtKB-SubCell"/>
</dbReference>
<dbReference type="Proteomes" id="UP000515156">
    <property type="component" value="Chromosome 8"/>
</dbReference>
<feature type="domain" description="Band 3 cytoplasmic" evidence="12">
    <location>
        <begin position="78"/>
        <end position="341"/>
    </location>
</feature>
<keyword evidence="7 9" id="KW-0406">Ion transport</keyword>
<feature type="domain" description="Bicarbonate transporter-like transmembrane" evidence="11">
    <location>
        <begin position="396"/>
        <end position="961"/>
    </location>
</feature>
<comment type="subcellular location">
    <subcellularLocation>
        <location evidence="1">Basolateral cell membrane</location>
        <topology evidence="1">Multi-pass membrane protein</topology>
    </subcellularLocation>
    <subcellularLocation>
        <location evidence="9">Membrane</location>
        <topology evidence="9">Multi-pass membrane protein</topology>
    </subcellularLocation>
</comment>
<dbReference type="RefSeq" id="XP_030069054.1">
    <property type="nucleotide sequence ID" value="XM_030213194.1"/>
</dbReference>
<feature type="transmembrane region" description="Helical" evidence="9">
    <location>
        <begin position="773"/>
        <end position="797"/>
    </location>
</feature>
<dbReference type="Gene3D" id="1.10.287.570">
    <property type="entry name" value="Helical hairpin bin"/>
    <property type="match status" value="1"/>
</dbReference>
<keyword evidence="13" id="KW-1185">Reference proteome</keyword>
<dbReference type="AlphaFoldDB" id="A0A6P7YVP3"/>
<dbReference type="GO" id="GO:0005452">
    <property type="term" value="F:solute:inorganic anion antiporter activity"/>
    <property type="evidence" value="ECO:0007669"/>
    <property type="project" value="InterPro"/>
</dbReference>
<dbReference type="SUPFAM" id="SSF55804">
    <property type="entry name" value="Phoshotransferase/anion transport protein"/>
    <property type="match status" value="1"/>
</dbReference>
<dbReference type="InterPro" id="IPR011531">
    <property type="entry name" value="HCO3_transpt-like_TM_dom"/>
</dbReference>
<evidence type="ECO:0000256" key="8">
    <source>
        <dbReference type="ARBA" id="ARBA00023136"/>
    </source>
</evidence>
<evidence type="ECO:0000313" key="15">
    <source>
        <dbReference type="RefSeq" id="XP_030069054.1"/>
    </source>
</evidence>
<feature type="transmembrane region" description="Helical" evidence="9">
    <location>
        <begin position="685"/>
        <end position="705"/>
    </location>
</feature>
<evidence type="ECO:0000256" key="7">
    <source>
        <dbReference type="ARBA" id="ARBA00023065"/>
    </source>
</evidence>
<dbReference type="Pfam" id="PF07565">
    <property type="entry name" value="Band_3_cyto"/>
    <property type="match status" value="1"/>
</dbReference>
<dbReference type="PRINTS" id="PR01232">
    <property type="entry name" value="NAHCO3TRSPRT"/>
</dbReference>
<dbReference type="NCBIfam" id="TIGR00834">
    <property type="entry name" value="ae"/>
    <property type="match status" value="1"/>
</dbReference>
<accession>A0A6P7YVP3</accession>
<feature type="transmembrane region" description="Helical" evidence="9">
    <location>
        <begin position="859"/>
        <end position="878"/>
    </location>
</feature>
<reference evidence="14 15" key="1">
    <citation type="submission" date="2025-04" db="UniProtKB">
        <authorList>
            <consortium name="RefSeq"/>
        </authorList>
    </citation>
    <scope>IDENTIFICATION</scope>
</reference>
<dbReference type="Gene3D" id="3.40.930.10">
    <property type="entry name" value="Mannitol-specific EII, Chain A"/>
    <property type="match status" value="1"/>
</dbReference>
<evidence type="ECO:0000256" key="6">
    <source>
        <dbReference type="ARBA" id="ARBA00022989"/>
    </source>
</evidence>
<dbReference type="KEGG" id="muo:115476681"/>
<dbReference type="GO" id="GO:0008510">
    <property type="term" value="F:sodium:bicarbonate symporter activity"/>
    <property type="evidence" value="ECO:0007669"/>
    <property type="project" value="TreeGrafter"/>
</dbReference>
<dbReference type="Pfam" id="PF00955">
    <property type="entry name" value="HCO3_cotransp"/>
    <property type="match status" value="1"/>
</dbReference>
<dbReference type="OrthoDB" id="1735926at2759"/>
<dbReference type="InterPro" id="IPR016152">
    <property type="entry name" value="PTrfase/Anion_transptr"/>
</dbReference>
<dbReference type="InterPro" id="IPR003024">
    <property type="entry name" value="Na/HCO3_transpt"/>
</dbReference>
<dbReference type="RefSeq" id="XP_030069053.1">
    <property type="nucleotide sequence ID" value="XM_030213193.1"/>
</dbReference>
<comment type="caution">
    <text evidence="9">Lacks conserved residue(s) required for the propagation of feature annotation.</text>
</comment>